<name>A0AA86S8C7_9FABA</name>
<gene>
    <name evidence="6" type="ORF">AYBTSS11_LOCUS43</name>
</gene>
<dbReference type="SUPFAM" id="SSF53756">
    <property type="entry name" value="UDP-Glycosyltransferase/glycogen phosphorylase"/>
    <property type="match status" value="1"/>
</dbReference>
<dbReference type="AlphaFoldDB" id="A0AA86S8C7"/>
<accession>A0AA86S8C7</accession>
<proteinExistence type="inferred from homology"/>
<dbReference type="PROSITE" id="PS00375">
    <property type="entry name" value="UDPGT"/>
    <property type="match status" value="1"/>
</dbReference>
<evidence type="ECO:0000256" key="2">
    <source>
        <dbReference type="ARBA" id="ARBA00022676"/>
    </source>
</evidence>
<dbReference type="InterPro" id="IPR035595">
    <property type="entry name" value="UDP_glycos_trans_CS"/>
</dbReference>
<dbReference type="EC" id="2.4.1.-" evidence="5"/>
<evidence type="ECO:0000313" key="6">
    <source>
        <dbReference type="EMBL" id="CAJ1779765.1"/>
    </source>
</evidence>
<dbReference type="Proteomes" id="UP001189624">
    <property type="component" value="Chromosome 1"/>
</dbReference>
<dbReference type="CDD" id="cd03784">
    <property type="entry name" value="GT1_Gtf-like"/>
    <property type="match status" value="1"/>
</dbReference>
<dbReference type="Gene3D" id="3.40.50.2000">
    <property type="entry name" value="Glycogen Phosphorylase B"/>
    <property type="match status" value="2"/>
</dbReference>
<dbReference type="FunFam" id="3.40.50.2000:FF:000051">
    <property type="entry name" value="Glycosyltransferase"/>
    <property type="match status" value="1"/>
</dbReference>
<dbReference type="Gramene" id="rna-AYBTSS11_LOCUS43">
    <property type="protein sequence ID" value="CAJ1779765.1"/>
    <property type="gene ID" value="gene-AYBTSS11_LOCUS43"/>
</dbReference>
<organism evidence="6 7">
    <name type="scientific">Sphenostylis stenocarpa</name>
    <dbReference type="NCBI Taxonomy" id="92480"/>
    <lineage>
        <taxon>Eukaryota</taxon>
        <taxon>Viridiplantae</taxon>
        <taxon>Streptophyta</taxon>
        <taxon>Embryophyta</taxon>
        <taxon>Tracheophyta</taxon>
        <taxon>Spermatophyta</taxon>
        <taxon>Magnoliopsida</taxon>
        <taxon>eudicotyledons</taxon>
        <taxon>Gunneridae</taxon>
        <taxon>Pentapetalae</taxon>
        <taxon>rosids</taxon>
        <taxon>fabids</taxon>
        <taxon>Fabales</taxon>
        <taxon>Fabaceae</taxon>
        <taxon>Papilionoideae</taxon>
        <taxon>50 kb inversion clade</taxon>
        <taxon>NPAAA clade</taxon>
        <taxon>indigoferoid/millettioid clade</taxon>
        <taxon>Phaseoleae</taxon>
        <taxon>Sphenostylis</taxon>
    </lineage>
</organism>
<evidence type="ECO:0000256" key="1">
    <source>
        <dbReference type="ARBA" id="ARBA00009995"/>
    </source>
</evidence>
<protein>
    <recommendedName>
        <fullName evidence="5">Glycosyltransferase</fullName>
        <ecNumber evidence="5">2.4.1.-</ecNumber>
    </recommendedName>
</protein>
<evidence type="ECO:0000313" key="7">
    <source>
        <dbReference type="Proteomes" id="UP001189624"/>
    </source>
</evidence>
<dbReference type="FunFam" id="3.40.50.2000:FF:000054">
    <property type="entry name" value="Glycosyltransferase"/>
    <property type="match status" value="1"/>
</dbReference>
<dbReference type="EMBL" id="OY731398">
    <property type="protein sequence ID" value="CAJ1779765.1"/>
    <property type="molecule type" value="Genomic_DNA"/>
</dbReference>
<dbReference type="GO" id="GO:0008194">
    <property type="term" value="F:UDP-glycosyltransferase activity"/>
    <property type="evidence" value="ECO:0007669"/>
    <property type="project" value="InterPro"/>
</dbReference>
<dbReference type="Pfam" id="PF00201">
    <property type="entry name" value="UDPGT"/>
    <property type="match status" value="1"/>
</dbReference>
<keyword evidence="2 4" id="KW-0328">Glycosyltransferase</keyword>
<keyword evidence="3 4" id="KW-0808">Transferase</keyword>
<sequence>MVDKSHVHDHHVTVNLMKLEKSTSKQNLDSMAKTIHIAVVSSPGFSHLVPIIEFTKRLVKLHPNFHVTCIVPSLGSPPESSKAYLKTLPSNIHSIFLPPISKEQFPQGLYVGLLIQQTITLSLPAIHEVLKSLSSKVRLTALVVDVFAFQVLEFAKEFNSLSYFYCPGSAMVLSLCLHMPKLDEEVSGEYKDLAEPIKLPGCVPLLGVDLPAPTQNRSSEAYMSFLERAKAMAIADGIIMNTFLEMESGAIRALGELGNGKIKFYPVGPITQKGSGDEDDECLRWLDKQPPCSVLYVSFGSGGTLSQHQINELAWGLELSGQRFLWVLRAPNNSASAAYLEAEKEDPLQFLPSGFLERTKEKGLVVPSWAPQVQVLGHNSVGGFLTHCGWNSTLESVQEGVPLITWPLFAEQRMNAVMLADGLKVALRPRFNEDGIVEKEEIAKVIKCLMEGEVGKGMRQRMRTLKDFAANALKDGSSTQTLSQLTSQWENSNGN</sequence>
<keyword evidence="7" id="KW-1185">Reference proteome</keyword>
<dbReference type="PANTHER" id="PTHR48045:SF6">
    <property type="entry name" value="UDP-GLUCOSYLTRANSFERASE FAMILY PROTEIN"/>
    <property type="match status" value="1"/>
</dbReference>
<evidence type="ECO:0000256" key="4">
    <source>
        <dbReference type="RuleBase" id="RU003718"/>
    </source>
</evidence>
<dbReference type="InterPro" id="IPR002213">
    <property type="entry name" value="UDP_glucos_trans"/>
</dbReference>
<comment type="similarity">
    <text evidence="1 4">Belongs to the UDP-glycosyltransferase family.</text>
</comment>
<evidence type="ECO:0000256" key="3">
    <source>
        <dbReference type="ARBA" id="ARBA00022679"/>
    </source>
</evidence>
<evidence type="ECO:0000256" key="5">
    <source>
        <dbReference type="RuleBase" id="RU362057"/>
    </source>
</evidence>
<reference evidence="6" key="1">
    <citation type="submission" date="2023-10" db="EMBL/GenBank/DDBJ databases">
        <authorList>
            <person name="Domelevo Entfellner J.-B."/>
        </authorList>
    </citation>
    <scope>NUCLEOTIDE SEQUENCE</scope>
</reference>
<dbReference type="PANTHER" id="PTHR48045">
    <property type="entry name" value="UDP-GLYCOSYLTRANSFERASE 72B1"/>
    <property type="match status" value="1"/>
</dbReference>